<dbReference type="EMBL" id="MLJW01008129">
    <property type="protein sequence ID" value="OIQ64426.1"/>
    <property type="molecule type" value="Genomic_DNA"/>
</dbReference>
<proteinExistence type="predicted"/>
<name>A0A1J5P060_9ZZZZ</name>
<reference evidence="1" key="1">
    <citation type="submission" date="2016-10" db="EMBL/GenBank/DDBJ databases">
        <title>Sequence of Gallionella enrichment culture.</title>
        <authorList>
            <person name="Poehlein A."/>
            <person name="Muehling M."/>
            <person name="Daniel R."/>
        </authorList>
    </citation>
    <scope>NUCLEOTIDE SEQUENCE</scope>
</reference>
<accession>A0A1J5P060</accession>
<protein>
    <submittedName>
        <fullName evidence="1">Uncharacterized protein</fullName>
    </submittedName>
</protein>
<gene>
    <name evidence="1" type="ORF">GALL_540240</name>
</gene>
<sequence length="53" mass="5695">MLGDKVGSIHRIGAVAQGAGACNGWTFWHIETKKGLKLIDELRAEIRSEMAAG</sequence>
<evidence type="ECO:0000313" key="1">
    <source>
        <dbReference type="EMBL" id="OIQ64426.1"/>
    </source>
</evidence>
<comment type="caution">
    <text evidence="1">The sequence shown here is derived from an EMBL/GenBank/DDBJ whole genome shotgun (WGS) entry which is preliminary data.</text>
</comment>
<dbReference type="AlphaFoldDB" id="A0A1J5P060"/>
<dbReference type="PROSITE" id="PS51257">
    <property type="entry name" value="PROKAR_LIPOPROTEIN"/>
    <property type="match status" value="1"/>
</dbReference>
<organism evidence="1">
    <name type="scientific">mine drainage metagenome</name>
    <dbReference type="NCBI Taxonomy" id="410659"/>
    <lineage>
        <taxon>unclassified sequences</taxon>
        <taxon>metagenomes</taxon>
        <taxon>ecological metagenomes</taxon>
    </lineage>
</organism>